<dbReference type="Proteomes" id="UP000316330">
    <property type="component" value="Unassembled WGS sequence"/>
</dbReference>
<dbReference type="InterPro" id="IPR050553">
    <property type="entry name" value="Thioredoxin_ResA/DsbE_sf"/>
</dbReference>
<protein>
    <submittedName>
        <fullName evidence="3">Redoxin domain-containing protein</fullName>
    </submittedName>
</protein>
<dbReference type="EMBL" id="VNJJ01000003">
    <property type="protein sequence ID" value="TVY02092.1"/>
    <property type="molecule type" value="Genomic_DNA"/>
</dbReference>
<accession>A0A559JQC9</accession>
<dbReference type="PANTHER" id="PTHR42852">
    <property type="entry name" value="THIOL:DISULFIDE INTERCHANGE PROTEIN DSBE"/>
    <property type="match status" value="1"/>
</dbReference>
<sequence length="185" mass="20630">MKKNSIAILILLLVVGWGLYDYSQSNKGQSATTTQPQQTDGIEIGIKKGNRAPNFKLLNLEGEEVELSDFIGKKVILNFWATWCPPCRAEMPHMEKIYSKNSDEVVVLAVNVTSSEKSSGDVQKFVEDFKLTFPVVMDTDGNVSGKYLVYAYPTSLMIDSQGIIREVYLGAMNEDMMKKGISNMN</sequence>
<dbReference type="GO" id="GO:0016209">
    <property type="term" value="F:antioxidant activity"/>
    <property type="evidence" value="ECO:0007669"/>
    <property type="project" value="InterPro"/>
</dbReference>
<organism evidence="3 4">
    <name type="scientific">Cohnella terricola</name>
    <dbReference type="NCBI Taxonomy" id="1289167"/>
    <lineage>
        <taxon>Bacteria</taxon>
        <taxon>Bacillati</taxon>
        <taxon>Bacillota</taxon>
        <taxon>Bacilli</taxon>
        <taxon>Bacillales</taxon>
        <taxon>Paenibacillaceae</taxon>
        <taxon>Cohnella</taxon>
    </lineage>
</organism>
<dbReference type="InterPro" id="IPR013766">
    <property type="entry name" value="Thioredoxin_domain"/>
</dbReference>
<proteinExistence type="predicted"/>
<dbReference type="PROSITE" id="PS51352">
    <property type="entry name" value="THIOREDOXIN_2"/>
    <property type="match status" value="1"/>
</dbReference>
<dbReference type="PANTHER" id="PTHR42852:SF17">
    <property type="entry name" value="THIOREDOXIN-LIKE PROTEIN HI_1115"/>
    <property type="match status" value="1"/>
</dbReference>
<evidence type="ECO:0000313" key="3">
    <source>
        <dbReference type="EMBL" id="TVY02092.1"/>
    </source>
</evidence>
<dbReference type="GO" id="GO:0016491">
    <property type="term" value="F:oxidoreductase activity"/>
    <property type="evidence" value="ECO:0007669"/>
    <property type="project" value="InterPro"/>
</dbReference>
<dbReference type="InterPro" id="IPR000866">
    <property type="entry name" value="AhpC/TSA"/>
</dbReference>
<keyword evidence="1" id="KW-1015">Disulfide bond</keyword>
<evidence type="ECO:0000256" key="1">
    <source>
        <dbReference type="ARBA" id="ARBA00023157"/>
    </source>
</evidence>
<dbReference type="SUPFAM" id="SSF52833">
    <property type="entry name" value="Thioredoxin-like"/>
    <property type="match status" value="1"/>
</dbReference>
<keyword evidence="4" id="KW-1185">Reference proteome</keyword>
<feature type="domain" description="Thioredoxin" evidence="2">
    <location>
        <begin position="46"/>
        <end position="185"/>
    </location>
</feature>
<dbReference type="CDD" id="cd02966">
    <property type="entry name" value="TlpA_like_family"/>
    <property type="match status" value="1"/>
</dbReference>
<dbReference type="Gene3D" id="3.40.30.10">
    <property type="entry name" value="Glutaredoxin"/>
    <property type="match status" value="1"/>
</dbReference>
<dbReference type="AlphaFoldDB" id="A0A559JQC9"/>
<dbReference type="OrthoDB" id="25753at2"/>
<gene>
    <name evidence="3" type="ORF">FPZ45_06520</name>
</gene>
<evidence type="ECO:0000259" key="2">
    <source>
        <dbReference type="PROSITE" id="PS51352"/>
    </source>
</evidence>
<dbReference type="InterPro" id="IPR036249">
    <property type="entry name" value="Thioredoxin-like_sf"/>
</dbReference>
<evidence type="ECO:0000313" key="4">
    <source>
        <dbReference type="Proteomes" id="UP000316330"/>
    </source>
</evidence>
<dbReference type="InterPro" id="IPR017937">
    <property type="entry name" value="Thioredoxin_CS"/>
</dbReference>
<name>A0A559JQC9_9BACL</name>
<comment type="caution">
    <text evidence="3">The sequence shown here is derived from an EMBL/GenBank/DDBJ whole genome shotgun (WGS) entry which is preliminary data.</text>
</comment>
<dbReference type="PROSITE" id="PS00194">
    <property type="entry name" value="THIOREDOXIN_1"/>
    <property type="match status" value="1"/>
</dbReference>
<dbReference type="Pfam" id="PF00578">
    <property type="entry name" value="AhpC-TSA"/>
    <property type="match status" value="1"/>
</dbReference>
<reference evidence="3 4" key="1">
    <citation type="submission" date="2019-07" db="EMBL/GenBank/DDBJ databases">
        <authorList>
            <person name="Kim J."/>
        </authorList>
    </citation>
    <scope>NUCLEOTIDE SEQUENCE [LARGE SCALE GENOMIC DNA]</scope>
    <source>
        <strain evidence="3 4">G13</strain>
    </source>
</reference>
<dbReference type="RefSeq" id="WP_144699640.1">
    <property type="nucleotide sequence ID" value="NZ_VNJJ01000003.1"/>
</dbReference>